<dbReference type="AlphaFoldDB" id="A0AAW9PUU3"/>
<sequence length="76" mass="8035">MKITTNHFLPLVTLVIILSGWVGLMEWHIGSKSCGADFDTSKICKEGVNVAIPLGVSVAIALDVLVLKAANSKDPS</sequence>
<keyword evidence="1" id="KW-1133">Transmembrane helix</keyword>
<keyword evidence="3" id="KW-1185">Reference proteome</keyword>
<reference evidence="2" key="1">
    <citation type="submission" date="2024-01" db="EMBL/GenBank/DDBJ databases">
        <title>Bank of Algae and Cyanobacteria of the Azores (BACA) strain genomes.</title>
        <authorList>
            <person name="Luz R."/>
            <person name="Cordeiro R."/>
            <person name="Fonseca A."/>
            <person name="Goncalves V."/>
        </authorList>
    </citation>
    <scope>NUCLEOTIDE SEQUENCE</scope>
    <source>
        <strain evidence="2">BACA0141</strain>
    </source>
</reference>
<evidence type="ECO:0000313" key="2">
    <source>
        <dbReference type="EMBL" id="MEE3715214.1"/>
    </source>
</evidence>
<comment type="caution">
    <text evidence="2">The sequence shown here is derived from an EMBL/GenBank/DDBJ whole genome shotgun (WGS) entry which is preliminary data.</text>
</comment>
<keyword evidence="1" id="KW-0472">Membrane</keyword>
<organism evidence="2 3">
    <name type="scientific">Tumidithrix elongata BACA0141</name>
    <dbReference type="NCBI Taxonomy" id="2716417"/>
    <lineage>
        <taxon>Bacteria</taxon>
        <taxon>Bacillati</taxon>
        <taxon>Cyanobacteriota</taxon>
        <taxon>Cyanophyceae</taxon>
        <taxon>Pseudanabaenales</taxon>
        <taxon>Pseudanabaenaceae</taxon>
        <taxon>Tumidithrix</taxon>
        <taxon>Tumidithrix elongata</taxon>
    </lineage>
</organism>
<evidence type="ECO:0000256" key="1">
    <source>
        <dbReference type="SAM" id="Phobius"/>
    </source>
</evidence>
<feature type="transmembrane region" description="Helical" evidence="1">
    <location>
        <begin position="7"/>
        <end position="30"/>
    </location>
</feature>
<accession>A0AAW9PUU3</accession>
<dbReference type="EMBL" id="JAZBJZ010000001">
    <property type="protein sequence ID" value="MEE3715214.1"/>
    <property type="molecule type" value="Genomic_DNA"/>
</dbReference>
<proteinExistence type="predicted"/>
<dbReference type="RefSeq" id="WP_330481637.1">
    <property type="nucleotide sequence ID" value="NZ_JAZBJZ010000001.1"/>
</dbReference>
<feature type="transmembrane region" description="Helical" evidence="1">
    <location>
        <begin position="50"/>
        <end position="70"/>
    </location>
</feature>
<name>A0AAW9PUU3_9CYAN</name>
<evidence type="ECO:0000313" key="3">
    <source>
        <dbReference type="Proteomes" id="UP001333818"/>
    </source>
</evidence>
<protein>
    <submittedName>
        <fullName evidence="2">Uncharacterized protein</fullName>
    </submittedName>
</protein>
<gene>
    <name evidence="2" type="ORF">V2H45_00485</name>
</gene>
<dbReference type="Proteomes" id="UP001333818">
    <property type="component" value="Unassembled WGS sequence"/>
</dbReference>
<keyword evidence="1" id="KW-0812">Transmembrane</keyword>